<evidence type="ECO:0000313" key="1">
    <source>
        <dbReference type="EMBL" id="TRX94029.1"/>
    </source>
</evidence>
<reference evidence="2" key="1">
    <citation type="submission" date="2019-06" db="EMBL/GenBank/DDBJ databases">
        <title>Draft genome sequence of the griseofulvin-producing fungus Xylaria cubensis strain G536.</title>
        <authorList>
            <person name="Mead M.E."/>
            <person name="Raja H.A."/>
            <person name="Steenwyk J.L."/>
            <person name="Knowles S.L."/>
            <person name="Oberlies N.H."/>
            <person name="Rokas A."/>
        </authorList>
    </citation>
    <scope>NUCLEOTIDE SEQUENCE [LARGE SCALE GENOMIC DNA]</scope>
    <source>
        <strain evidence="2">G536</strain>
    </source>
</reference>
<name>A0A553I1F5_9PEZI</name>
<accession>A0A553I1F5</accession>
<gene>
    <name evidence="1" type="ORF">FHL15_005107</name>
</gene>
<dbReference type="AlphaFoldDB" id="A0A553I1F5"/>
<comment type="caution">
    <text evidence="1">The sequence shown here is derived from an EMBL/GenBank/DDBJ whole genome shotgun (WGS) entry which is preliminary data.</text>
</comment>
<keyword evidence="2" id="KW-1185">Reference proteome</keyword>
<evidence type="ECO:0000313" key="2">
    <source>
        <dbReference type="Proteomes" id="UP000319160"/>
    </source>
</evidence>
<dbReference type="EMBL" id="VFLP01000025">
    <property type="protein sequence ID" value="TRX94029.1"/>
    <property type="molecule type" value="Genomic_DNA"/>
</dbReference>
<protein>
    <submittedName>
        <fullName evidence="1">Uncharacterized protein</fullName>
    </submittedName>
</protein>
<dbReference type="Proteomes" id="UP000319160">
    <property type="component" value="Unassembled WGS sequence"/>
</dbReference>
<proteinExistence type="predicted"/>
<sequence>MPGRALQFLVKITTSSYLHTREGGLANQSDGLLRKYWPRLFGNDNLMFTEAMKALLKIVKRSRMTGFGNNLSYAVVLVKAGYALKGHDVEVDAEAVLVFPELARRFL</sequence>
<organism evidence="1 2">
    <name type="scientific">Xylaria flabelliformis</name>
    <dbReference type="NCBI Taxonomy" id="2512241"/>
    <lineage>
        <taxon>Eukaryota</taxon>
        <taxon>Fungi</taxon>
        <taxon>Dikarya</taxon>
        <taxon>Ascomycota</taxon>
        <taxon>Pezizomycotina</taxon>
        <taxon>Sordariomycetes</taxon>
        <taxon>Xylariomycetidae</taxon>
        <taxon>Xylariales</taxon>
        <taxon>Xylariaceae</taxon>
        <taxon>Xylaria</taxon>
    </lineage>
</organism>